<dbReference type="Pfam" id="PF00481">
    <property type="entry name" value="PP2C"/>
    <property type="match status" value="1"/>
</dbReference>
<dbReference type="Proteomes" id="UP000585474">
    <property type="component" value="Unassembled WGS sequence"/>
</dbReference>
<dbReference type="SUPFAM" id="SSF81606">
    <property type="entry name" value="PP2C-like"/>
    <property type="match status" value="1"/>
</dbReference>
<gene>
    <name evidence="2" type="ORF">Acr_02g0010200</name>
</gene>
<evidence type="ECO:0000313" key="3">
    <source>
        <dbReference type="Proteomes" id="UP000585474"/>
    </source>
</evidence>
<dbReference type="InterPro" id="IPR015655">
    <property type="entry name" value="PP2C"/>
</dbReference>
<organism evidence="2 3">
    <name type="scientific">Actinidia rufa</name>
    <dbReference type="NCBI Taxonomy" id="165716"/>
    <lineage>
        <taxon>Eukaryota</taxon>
        <taxon>Viridiplantae</taxon>
        <taxon>Streptophyta</taxon>
        <taxon>Embryophyta</taxon>
        <taxon>Tracheophyta</taxon>
        <taxon>Spermatophyta</taxon>
        <taxon>Magnoliopsida</taxon>
        <taxon>eudicotyledons</taxon>
        <taxon>Gunneridae</taxon>
        <taxon>Pentapetalae</taxon>
        <taxon>asterids</taxon>
        <taxon>Ericales</taxon>
        <taxon>Actinidiaceae</taxon>
        <taxon>Actinidia</taxon>
    </lineage>
</organism>
<evidence type="ECO:0000259" key="1">
    <source>
        <dbReference type="PROSITE" id="PS51746"/>
    </source>
</evidence>
<accession>A0A7J0E8Q0</accession>
<reference evidence="2 3" key="1">
    <citation type="submission" date="2019-07" db="EMBL/GenBank/DDBJ databases">
        <title>De Novo Assembly of kiwifruit Actinidia rufa.</title>
        <authorList>
            <person name="Sugita-Konishi S."/>
            <person name="Sato K."/>
            <person name="Mori E."/>
            <person name="Abe Y."/>
            <person name="Kisaki G."/>
            <person name="Hamano K."/>
            <person name="Suezawa K."/>
            <person name="Otani M."/>
            <person name="Fukuda T."/>
            <person name="Manabe T."/>
            <person name="Gomi K."/>
            <person name="Tabuchi M."/>
            <person name="Akimitsu K."/>
            <person name="Kataoka I."/>
        </authorList>
    </citation>
    <scope>NUCLEOTIDE SEQUENCE [LARGE SCALE GENOMIC DNA]</scope>
    <source>
        <strain evidence="3">cv. Fuchu</strain>
    </source>
</reference>
<evidence type="ECO:0000313" key="2">
    <source>
        <dbReference type="EMBL" id="GFY82780.1"/>
    </source>
</evidence>
<dbReference type="PANTHER" id="PTHR47992">
    <property type="entry name" value="PROTEIN PHOSPHATASE"/>
    <property type="match status" value="1"/>
</dbReference>
<dbReference type="AlphaFoldDB" id="A0A7J0E8Q0"/>
<comment type="caution">
    <text evidence="2">The sequence shown here is derived from an EMBL/GenBank/DDBJ whole genome shotgun (WGS) entry which is preliminary data.</text>
</comment>
<dbReference type="Gene3D" id="3.60.40.10">
    <property type="entry name" value="PPM-type phosphatase domain"/>
    <property type="match status" value="1"/>
</dbReference>
<sequence>MVPVTHGYHVVENRSFRSELGSDPDFVVVQREQVDELELWFFGVFNSRIGDGVTKYLQSHLFDKNPEQSKLNSKSKETLEKAYLNARAKIRQAEKAEERKRIGSASALVINGEKLVITHMGDYRAVVCRDGVKRLLKVRKLASDIVGTKSAKSSEIVVGDEGIDSDTEFVILASNGIWEVYNFLSLLV</sequence>
<dbReference type="GO" id="GO:0004722">
    <property type="term" value="F:protein serine/threonine phosphatase activity"/>
    <property type="evidence" value="ECO:0007669"/>
    <property type="project" value="InterPro"/>
</dbReference>
<name>A0A7J0E8Q0_9ERIC</name>
<dbReference type="InterPro" id="IPR036457">
    <property type="entry name" value="PPM-type-like_dom_sf"/>
</dbReference>
<proteinExistence type="predicted"/>
<feature type="domain" description="PPM-type phosphatase" evidence="1">
    <location>
        <begin position="7"/>
        <end position="188"/>
    </location>
</feature>
<protein>
    <submittedName>
        <fullName evidence="2">Protein phosphatase 2C family protein</fullName>
    </submittedName>
</protein>
<dbReference type="OrthoDB" id="10264738at2759"/>
<keyword evidence="3" id="KW-1185">Reference proteome</keyword>
<dbReference type="PROSITE" id="PS51746">
    <property type="entry name" value="PPM_2"/>
    <property type="match status" value="1"/>
</dbReference>
<dbReference type="EMBL" id="BJWL01000002">
    <property type="protein sequence ID" value="GFY82780.1"/>
    <property type="molecule type" value="Genomic_DNA"/>
</dbReference>
<dbReference type="InterPro" id="IPR001932">
    <property type="entry name" value="PPM-type_phosphatase-like_dom"/>
</dbReference>